<proteinExistence type="predicted"/>
<dbReference type="Proteomes" id="UP001500967">
    <property type="component" value="Unassembled WGS sequence"/>
</dbReference>
<evidence type="ECO:0000256" key="1">
    <source>
        <dbReference type="SAM" id="MobiDB-lite"/>
    </source>
</evidence>
<evidence type="ECO:0000313" key="3">
    <source>
        <dbReference type="Proteomes" id="UP001500967"/>
    </source>
</evidence>
<evidence type="ECO:0000313" key="2">
    <source>
        <dbReference type="EMBL" id="GAA0247385.1"/>
    </source>
</evidence>
<sequence>MCARAAGLRLVDDEHLPRRSTHVEGLGDQRERADVGMAQFGGVLRLAVHGVRRPERGERVAFAPERTHHLTQPGVLRVEAGRVAQAGHYRLGETVPAGEERRGGRVEEGHPREVADVLERGEQRLGQRVERDHVLRRVQHERRHARVRVEQVPHGAADRLPRHPPGLQGRTGEAVQVLARRVVHPESPAERVEDLRGRTPLAALLQPGVVVAVHAGEHGDLFAT</sequence>
<comment type="caution">
    <text evidence="2">The sequence shown here is derived from an EMBL/GenBank/DDBJ whole genome shotgun (WGS) entry which is preliminary data.</text>
</comment>
<feature type="region of interest" description="Disordered" evidence="1">
    <location>
        <begin position="150"/>
        <end position="169"/>
    </location>
</feature>
<gene>
    <name evidence="2" type="ORF">GCM10009539_35840</name>
</gene>
<feature type="compositionally biased region" description="Basic and acidic residues" evidence="1">
    <location>
        <begin position="150"/>
        <end position="161"/>
    </location>
</feature>
<protein>
    <submittedName>
        <fullName evidence="2">Uncharacterized protein</fullName>
    </submittedName>
</protein>
<keyword evidence="3" id="KW-1185">Reference proteome</keyword>
<reference evidence="3" key="1">
    <citation type="journal article" date="2019" name="Int. J. Syst. Evol. Microbiol.">
        <title>The Global Catalogue of Microorganisms (GCM) 10K type strain sequencing project: providing services to taxonomists for standard genome sequencing and annotation.</title>
        <authorList>
            <consortium name="The Broad Institute Genomics Platform"/>
            <consortium name="The Broad Institute Genome Sequencing Center for Infectious Disease"/>
            <person name="Wu L."/>
            <person name="Ma J."/>
        </authorList>
    </citation>
    <scope>NUCLEOTIDE SEQUENCE [LARGE SCALE GENOMIC DNA]</scope>
    <source>
        <strain evidence="3">JCM 10425</strain>
    </source>
</reference>
<dbReference type="EMBL" id="BAAAGX010000014">
    <property type="protein sequence ID" value="GAA0247385.1"/>
    <property type="molecule type" value="Genomic_DNA"/>
</dbReference>
<organism evidence="2 3">
    <name type="scientific">Cryptosporangium japonicum</name>
    <dbReference type="NCBI Taxonomy" id="80872"/>
    <lineage>
        <taxon>Bacteria</taxon>
        <taxon>Bacillati</taxon>
        <taxon>Actinomycetota</taxon>
        <taxon>Actinomycetes</taxon>
        <taxon>Cryptosporangiales</taxon>
        <taxon>Cryptosporangiaceae</taxon>
        <taxon>Cryptosporangium</taxon>
    </lineage>
</organism>
<accession>A0ABP3DZZ3</accession>
<name>A0ABP3DZZ3_9ACTN</name>